<dbReference type="AlphaFoldDB" id="A0A6J4THA0"/>
<feature type="non-terminal residue" evidence="2">
    <location>
        <position position="1"/>
    </location>
</feature>
<feature type="compositionally biased region" description="Basic and acidic residues" evidence="1">
    <location>
        <begin position="50"/>
        <end position="59"/>
    </location>
</feature>
<accession>A0A6J4THA0</accession>
<reference evidence="2" key="1">
    <citation type="submission" date="2020-02" db="EMBL/GenBank/DDBJ databases">
        <authorList>
            <person name="Meier V. D."/>
        </authorList>
    </citation>
    <scope>NUCLEOTIDE SEQUENCE</scope>
    <source>
        <strain evidence="2">AVDCRST_MAG30</strain>
    </source>
</reference>
<organism evidence="2">
    <name type="scientific">uncultured Solirubrobacteraceae bacterium</name>
    <dbReference type="NCBI Taxonomy" id="1162706"/>
    <lineage>
        <taxon>Bacteria</taxon>
        <taxon>Bacillati</taxon>
        <taxon>Actinomycetota</taxon>
        <taxon>Thermoleophilia</taxon>
        <taxon>Solirubrobacterales</taxon>
        <taxon>Solirubrobacteraceae</taxon>
        <taxon>environmental samples</taxon>
    </lineage>
</organism>
<gene>
    <name evidence="2" type="ORF">AVDCRST_MAG30-3190</name>
</gene>
<feature type="region of interest" description="Disordered" evidence="1">
    <location>
        <begin position="1"/>
        <end position="32"/>
    </location>
</feature>
<sequence>ERGGRDGRPPRHDRPGAPRGRARDEAVDADRGRARALECALHHRLRALARRADPGDRRGAVRPVHRPRADRDGDGAGRLREQLRERLPGPLRPLPQRRARRAHARVAGQPRPLARRRGAGAADRRRAAGDRRAADRRAGPRAARAPRRGGADARAVLLAGRGRRDLRRVVGPHGVHHEPRDPPAVLPRGRLLLDRLAPLAVAGDLPREPGLLPDRRHPPRVPGVQRRIRLAVPRGHRGARRRVRRVEHMAVRHGPPPQAL</sequence>
<name>A0A6J4THA0_9ACTN</name>
<feature type="non-terminal residue" evidence="2">
    <location>
        <position position="260"/>
    </location>
</feature>
<evidence type="ECO:0000313" key="2">
    <source>
        <dbReference type="EMBL" id="CAA9523406.1"/>
    </source>
</evidence>
<protein>
    <submittedName>
        <fullName evidence="2">Permease</fullName>
    </submittedName>
</protein>
<feature type="compositionally biased region" description="Basic residues" evidence="1">
    <location>
        <begin position="95"/>
        <end position="104"/>
    </location>
</feature>
<feature type="compositionally biased region" description="Basic and acidic residues" evidence="1">
    <location>
        <begin position="122"/>
        <end position="138"/>
    </location>
</feature>
<feature type="region of interest" description="Disordered" evidence="1">
    <location>
        <begin position="46"/>
        <end position="151"/>
    </location>
</feature>
<feature type="compositionally biased region" description="Basic and acidic residues" evidence="1">
    <location>
        <begin position="67"/>
        <end position="87"/>
    </location>
</feature>
<proteinExistence type="predicted"/>
<dbReference type="EMBL" id="CADCVS010000410">
    <property type="protein sequence ID" value="CAA9523406.1"/>
    <property type="molecule type" value="Genomic_DNA"/>
</dbReference>
<evidence type="ECO:0000256" key="1">
    <source>
        <dbReference type="SAM" id="MobiDB-lite"/>
    </source>
</evidence>